<dbReference type="GO" id="GO:0007030">
    <property type="term" value="P:Golgi organization"/>
    <property type="evidence" value="ECO:0007669"/>
    <property type="project" value="TreeGrafter"/>
</dbReference>
<dbReference type="Gene3D" id="3.30.200.20">
    <property type="entry name" value="Phosphorylase Kinase, domain 1"/>
    <property type="match status" value="1"/>
</dbReference>
<dbReference type="PANTHER" id="PTHR13402">
    <property type="entry name" value="RGPR-RELATED"/>
    <property type="match status" value="1"/>
</dbReference>
<dbReference type="GO" id="GO:0012507">
    <property type="term" value="C:ER to Golgi transport vesicle membrane"/>
    <property type="evidence" value="ECO:0007669"/>
    <property type="project" value="TreeGrafter"/>
</dbReference>
<evidence type="ECO:0000256" key="6">
    <source>
        <dbReference type="PROSITE-ProRule" id="PRU10141"/>
    </source>
</evidence>
<evidence type="ECO:0000259" key="7">
    <source>
        <dbReference type="PROSITE" id="PS50011"/>
    </source>
</evidence>
<comment type="subcellular location">
    <subcellularLocation>
        <location evidence="1">Endoplasmic reticulum</location>
    </subcellularLocation>
</comment>
<dbReference type="PANTHER" id="PTHR13402:SF6">
    <property type="entry name" value="SECRETORY 16, ISOFORM I"/>
    <property type="match status" value="1"/>
</dbReference>
<dbReference type="AlphaFoldDB" id="A0AA88NV17"/>
<organism evidence="8 9">
    <name type="scientific">Tachysurus vachellii</name>
    <name type="common">Darkbarbel catfish</name>
    <name type="synonym">Pelteobagrus vachellii</name>
    <dbReference type="NCBI Taxonomy" id="175792"/>
    <lineage>
        <taxon>Eukaryota</taxon>
        <taxon>Metazoa</taxon>
        <taxon>Chordata</taxon>
        <taxon>Craniata</taxon>
        <taxon>Vertebrata</taxon>
        <taxon>Euteleostomi</taxon>
        <taxon>Actinopterygii</taxon>
        <taxon>Neopterygii</taxon>
        <taxon>Teleostei</taxon>
        <taxon>Ostariophysi</taxon>
        <taxon>Siluriformes</taxon>
        <taxon>Bagridae</taxon>
        <taxon>Tachysurus</taxon>
    </lineage>
</organism>
<evidence type="ECO:0000256" key="4">
    <source>
        <dbReference type="ARBA" id="ARBA00022824"/>
    </source>
</evidence>
<dbReference type="InterPro" id="IPR024298">
    <property type="entry name" value="Sec16_Sec23-bd"/>
</dbReference>
<evidence type="ECO:0000313" key="8">
    <source>
        <dbReference type="EMBL" id="KAK2866726.1"/>
    </source>
</evidence>
<accession>A0AA88NV17</accession>
<comment type="similarity">
    <text evidence="2">Belongs to the SEC16 family.</text>
</comment>
<keyword evidence="6" id="KW-0067">ATP-binding</keyword>
<evidence type="ECO:0000256" key="1">
    <source>
        <dbReference type="ARBA" id="ARBA00004240"/>
    </source>
</evidence>
<keyword evidence="5" id="KW-0931">ER-Golgi transport</keyword>
<dbReference type="InterPro" id="IPR011009">
    <property type="entry name" value="Kinase-like_dom_sf"/>
</dbReference>
<name>A0AA88NV17_TACVA</name>
<dbReference type="Gene3D" id="1.25.40.1030">
    <property type="match status" value="1"/>
</dbReference>
<feature type="binding site" evidence="6">
    <location>
        <position position="302"/>
    </location>
    <ligand>
        <name>ATP</name>
        <dbReference type="ChEBI" id="CHEBI:30616"/>
    </ligand>
</feature>
<evidence type="ECO:0000256" key="5">
    <source>
        <dbReference type="ARBA" id="ARBA00022892"/>
    </source>
</evidence>
<keyword evidence="3" id="KW-0813">Transport</keyword>
<keyword evidence="9" id="KW-1185">Reference proteome</keyword>
<comment type="caution">
    <text evidence="8">The sequence shown here is derived from an EMBL/GenBank/DDBJ whole genome shotgun (WGS) entry which is preliminary data.</text>
</comment>
<keyword evidence="6" id="KW-0547">Nucleotide-binding</keyword>
<protein>
    <recommendedName>
        <fullName evidence="7">Protein kinase domain-containing protein</fullName>
    </recommendedName>
</protein>
<dbReference type="GO" id="GO:0016192">
    <property type="term" value="P:vesicle-mediated transport"/>
    <property type="evidence" value="ECO:0007669"/>
    <property type="project" value="UniProtKB-KW"/>
</dbReference>
<dbReference type="PROSITE" id="PS00107">
    <property type="entry name" value="PROTEIN_KINASE_ATP"/>
    <property type="match status" value="1"/>
</dbReference>
<dbReference type="SUPFAM" id="SSF56112">
    <property type="entry name" value="Protein kinase-like (PK-like)"/>
    <property type="match status" value="1"/>
</dbReference>
<dbReference type="GO" id="GO:0070973">
    <property type="term" value="P:protein localization to endoplasmic reticulum exit site"/>
    <property type="evidence" value="ECO:0007669"/>
    <property type="project" value="TreeGrafter"/>
</dbReference>
<evidence type="ECO:0000256" key="3">
    <source>
        <dbReference type="ARBA" id="ARBA00022448"/>
    </source>
</evidence>
<reference evidence="8" key="1">
    <citation type="submission" date="2023-08" db="EMBL/GenBank/DDBJ databases">
        <title>Pelteobagrus vachellii genome.</title>
        <authorList>
            <person name="Liu H."/>
        </authorList>
    </citation>
    <scope>NUCLEOTIDE SEQUENCE</scope>
    <source>
        <strain evidence="8">PRFRI_2022a</strain>
        <tissue evidence="8">Muscle</tissue>
    </source>
</reference>
<sequence length="334" mass="37908">MSDKMQKDNLIGLIQGKRQECFQQLNDPDQQIFYFFWLIMELFYKGNGRVMMDEIGAVILKGYVLVRRKLGGVRDLEDWCIPLVGLLCSTATEDEKRKAVVKMGDDFVSRGQTNAGHICYVVAQMGLGSRQTFDLIGCNLFHKYNSVPKDVMERTEVYEHAMSLTSGIGQPHFQPFKYLYALKLAEDGRSDQALDYCEGIARTVFTMPRHVSSLLIESVIQLSMELLKKNEKETEWLPKLGRLLKAVHDPSPKVSVEKPRSSQEFQEELDSRYTVGELLGKGTHSAVYAGVRKADGRPVALKYLTKNVSESFPGTKPREVELLEMVSKPPRYIP</sequence>
<dbReference type="GO" id="GO:0005524">
    <property type="term" value="F:ATP binding"/>
    <property type="evidence" value="ECO:0007669"/>
    <property type="project" value="UniProtKB-UniRule"/>
</dbReference>
<dbReference type="PROSITE" id="PS50011">
    <property type="entry name" value="PROTEIN_KINASE_DOM"/>
    <property type="match status" value="1"/>
</dbReference>
<evidence type="ECO:0000256" key="2">
    <source>
        <dbReference type="ARBA" id="ARBA00005927"/>
    </source>
</evidence>
<dbReference type="InterPro" id="IPR017441">
    <property type="entry name" value="Protein_kinase_ATP_BS"/>
</dbReference>
<dbReference type="GO" id="GO:0004672">
    <property type="term" value="F:protein kinase activity"/>
    <property type="evidence" value="ECO:0007669"/>
    <property type="project" value="InterPro"/>
</dbReference>
<dbReference type="Pfam" id="PF12931">
    <property type="entry name" value="TPR_Sec16"/>
    <property type="match status" value="1"/>
</dbReference>
<dbReference type="Proteomes" id="UP001187315">
    <property type="component" value="Unassembled WGS sequence"/>
</dbReference>
<dbReference type="EMBL" id="JAVHJS010000002">
    <property type="protein sequence ID" value="KAK2866726.1"/>
    <property type="molecule type" value="Genomic_DNA"/>
</dbReference>
<keyword evidence="4" id="KW-0256">Endoplasmic reticulum</keyword>
<dbReference type="InterPro" id="IPR000719">
    <property type="entry name" value="Prot_kinase_dom"/>
</dbReference>
<evidence type="ECO:0000313" key="9">
    <source>
        <dbReference type="Proteomes" id="UP001187315"/>
    </source>
</evidence>
<dbReference type="GO" id="GO:0070971">
    <property type="term" value="C:endoplasmic reticulum exit site"/>
    <property type="evidence" value="ECO:0007669"/>
    <property type="project" value="TreeGrafter"/>
</dbReference>
<proteinExistence type="inferred from homology"/>
<feature type="domain" description="Protein kinase" evidence="7">
    <location>
        <begin position="273"/>
        <end position="334"/>
    </location>
</feature>
<gene>
    <name evidence="8" type="ORF">Q7C36_002782</name>
</gene>